<dbReference type="AlphaFoldDB" id="A0A085LVD5"/>
<reference evidence="1 3" key="1">
    <citation type="journal article" date="2014" name="Nat. Genet.">
        <title>Genome and transcriptome of the porcine whipworm Trichuris suis.</title>
        <authorList>
            <person name="Jex A.R."/>
            <person name="Nejsum P."/>
            <person name="Schwarz E.M."/>
            <person name="Hu L."/>
            <person name="Young N.D."/>
            <person name="Hall R.S."/>
            <person name="Korhonen P.K."/>
            <person name="Liao S."/>
            <person name="Thamsborg S."/>
            <person name="Xia J."/>
            <person name="Xu P."/>
            <person name="Wang S."/>
            <person name="Scheerlinck J.P."/>
            <person name="Hofmann A."/>
            <person name="Sternberg P.W."/>
            <person name="Wang J."/>
            <person name="Gasser R.B."/>
        </authorList>
    </citation>
    <scope>NUCLEOTIDE SEQUENCE [LARGE SCALE GENOMIC DNA]</scope>
    <source>
        <strain evidence="2">DCEP-RM93F</strain>
        <strain evidence="1">DCEP-RM93M</strain>
    </source>
</reference>
<name>A0A085LVD5_9BILA</name>
<proteinExistence type="predicted"/>
<evidence type="ECO:0000313" key="3">
    <source>
        <dbReference type="Proteomes" id="UP000030764"/>
    </source>
</evidence>
<sequence length="95" mass="10847">MTKLHFELLIHETVEQFKADFTASRVPAAAFTALCHSIMMIDDPYIALVYWQGLRLTATDAWLLAKNSKRSDTAKCLQMSEQLRVIRSDNEMPSN</sequence>
<evidence type="ECO:0000313" key="2">
    <source>
        <dbReference type="EMBL" id="KFD68475.1"/>
    </source>
</evidence>
<organism evidence="1 3">
    <name type="scientific">Trichuris suis</name>
    <name type="common">pig whipworm</name>
    <dbReference type="NCBI Taxonomy" id="68888"/>
    <lineage>
        <taxon>Eukaryota</taxon>
        <taxon>Metazoa</taxon>
        <taxon>Ecdysozoa</taxon>
        <taxon>Nematoda</taxon>
        <taxon>Enoplea</taxon>
        <taxon>Dorylaimia</taxon>
        <taxon>Trichinellida</taxon>
        <taxon>Trichuridae</taxon>
        <taxon>Trichuris</taxon>
    </lineage>
</organism>
<gene>
    <name evidence="1" type="ORF">M513_10172</name>
    <name evidence="2" type="ORF">M514_10172</name>
</gene>
<dbReference type="EMBL" id="KL367504">
    <property type="protein sequence ID" value="KFD68475.1"/>
    <property type="molecule type" value="Genomic_DNA"/>
</dbReference>
<accession>A0A085LVD5</accession>
<dbReference type="EMBL" id="KL363281">
    <property type="protein sequence ID" value="KFD48931.1"/>
    <property type="molecule type" value="Genomic_DNA"/>
</dbReference>
<dbReference type="Proteomes" id="UP000030764">
    <property type="component" value="Unassembled WGS sequence"/>
</dbReference>
<evidence type="ECO:0000313" key="1">
    <source>
        <dbReference type="EMBL" id="KFD48931.1"/>
    </source>
</evidence>
<protein>
    <submittedName>
        <fullName evidence="1">Uncharacterized protein</fullName>
    </submittedName>
</protein>
<dbReference type="Proteomes" id="UP000030758">
    <property type="component" value="Unassembled WGS sequence"/>
</dbReference>
<keyword evidence="3" id="KW-1185">Reference proteome</keyword>